<keyword evidence="2" id="KW-0378">Hydrolase</keyword>
<evidence type="ECO:0000259" key="3">
    <source>
        <dbReference type="Pfam" id="PF08450"/>
    </source>
</evidence>
<dbReference type="EMBL" id="QLUW01000005">
    <property type="protein sequence ID" value="RAP74295.1"/>
    <property type="molecule type" value="Genomic_DNA"/>
</dbReference>
<evidence type="ECO:0000313" key="4">
    <source>
        <dbReference type="EMBL" id="RAP74295.1"/>
    </source>
</evidence>
<gene>
    <name evidence="4" type="ORF">DL346_23620</name>
</gene>
<organism evidence="4 5">
    <name type="scientific">Paenibacillus montanisoli</name>
    <dbReference type="NCBI Taxonomy" id="2081970"/>
    <lineage>
        <taxon>Bacteria</taxon>
        <taxon>Bacillati</taxon>
        <taxon>Bacillota</taxon>
        <taxon>Bacilli</taxon>
        <taxon>Bacillales</taxon>
        <taxon>Paenibacillaceae</taxon>
        <taxon>Paenibacillus</taxon>
    </lineage>
</organism>
<evidence type="ECO:0000256" key="2">
    <source>
        <dbReference type="ARBA" id="ARBA00022801"/>
    </source>
</evidence>
<keyword evidence="5" id="KW-1185">Reference proteome</keyword>
<proteinExistence type="inferred from homology"/>
<dbReference type="Proteomes" id="UP000249260">
    <property type="component" value="Unassembled WGS sequence"/>
</dbReference>
<dbReference type="InterPro" id="IPR013658">
    <property type="entry name" value="SGL"/>
</dbReference>
<dbReference type="GO" id="GO:0016787">
    <property type="term" value="F:hydrolase activity"/>
    <property type="evidence" value="ECO:0007669"/>
    <property type="project" value="UniProtKB-KW"/>
</dbReference>
<evidence type="ECO:0000313" key="5">
    <source>
        <dbReference type="Proteomes" id="UP000249260"/>
    </source>
</evidence>
<dbReference type="AlphaFoldDB" id="A0A328U0C0"/>
<dbReference type="InterPro" id="IPR051262">
    <property type="entry name" value="SMP-30/CGR1_Lactonase"/>
</dbReference>
<comment type="similarity">
    <text evidence="1">Belongs to the SMP-30/CGR1 family.</text>
</comment>
<evidence type="ECO:0000256" key="1">
    <source>
        <dbReference type="ARBA" id="ARBA00008853"/>
    </source>
</evidence>
<accession>A0A328U0C0</accession>
<protein>
    <submittedName>
        <fullName evidence="4">Gluconolaconase</fullName>
    </submittedName>
</protein>
<dbReference type="Gene3D" id="2.120.10.30">
    <property type="entry name" value="TolB, C-terminal domain"/>
    <property type="match status" value="1"/>
</dbReference>
<reference evidence="4 5" key="1">
    <citation type="submission" date="2018-06" db="EMBL/GenBank/DDBJ databases">
        <title>Paenibacillus montanisoli sp. nov., isolated from mountain area soil.</title>
        <authorList>
            <person name="Wu M."/>
        </authorList>
    </citation>
    <scope>NUCLEOTIDE SEQUENCE [LARGE SCALE GENOMIC DNA]</scope>
    <source>
        <strain evidence="4 5">RA17</strain>
    </source>
</reference>
<dbReference type="SUPFAM" id="SSF63829">
    <property type="entry name" value="Calcium-dependent phosphotriesterase"/>
    <property type="match status" value="1"/>
</dbReference>
<sequence length="266" mass="29476">MFFDGIFTEPQLNHPECIAFDQEGHVWCGGERGEIFRIDANGQSIRQIATTSGFVLGIAFDSAGQLYICDLKHAAVFKLSADRQELVRFAGGDGSIRIPNFPVVDEKRGRLYVSDSYDSNEAGPGIWSFDLQTGEGELWYREPMRFANGMALAADGSCLYVAETFGRQISRIPILADGRPGEKELVVRVDALPDGLALDGDGRLYISCYEPSMIYRHSQEGGLELLYYDPEAHTLCHPTNCAVRGQDVYTANLGRWHITKIINAVT</sequence>
<dbReference type="PANTHER" id="PTHR47572:SF4">
    <property type="entry name" value="LACTONASE DRP35"/>
    <property type="match status" value="1"/>
</dbReference>
<feature type="domain" description="SMP-30/Gluconolactonase/LRE-like region" evidence="3">
    <location>
        <begin position="57"/>
        <end position="248"/>
    </location>
</feature>
<comment type="caution">
    <text evidence="4">The sequence shown here is derived from an EMBL/GenBank/DDBJ whole genome shotgun (WGS) entry which is preliminary data.</text>
</comment>
<dbReference type="InterPro" id="IPR011042">
    <property type="entry name" value="6-blade_b-propeller_TolB-like"/>
</dbReference>
<dbReference type="PANTHER" id="PTHR47572">
    <property type="entry name" value="LIPOPROTEIN-RELATED"/>
    <property type="match status" value="1"/>
</dbReference>
<name>A0A328U0C0_9BACL</name>
<dbReference type="OrthoDB" id="2633250at2"/>
<dbReference type="Pfam" id="PF08450">
    <property type="entry name" value="SGL"/>
    <property type="match status" value="1"/>
</dbReference>